<dbReference type="Proteomes" id="UP000240996">
    <property type="component" value="Unassembled WGS sequence"/>
</dbReference>
<gene>
    <name evidence="2" type="ORF">C8J24_1696</name>
</gene>
<evidence type="ECO:0000313" key="3">
    <source>
        <dbReference type="Proteomes" id="UP000240996"/>
    </source>
</evidence>
<feature type="domain" description="Cyclic-phosphate processing Receiver" evidence="1">
    <location>
        <begin position="10"/>
        <end position="105"/>
    </location>
</feature>
<dbReference type="AlphaFoldDB" id="A0A2T4YPP6"/>
<accession>A0A2T4YPP6</accession>
<evidence type="ECO:0000313" key="2">
    <source>
        <dbReference type="EMBL" id="PTM45479.1"/>
    </source>
</evidence>
<name>A0A2T4YPP6_9SPHN</name>
<protein>
    <recommendedName>
        <fullName evidence="1">Cyclic-phosphate processing Receiver domain-containing protein</fullName>
    </recommendedName>
</protein>
<dbReference type="EMBL" id="PZZN01000002">
    <property type="protein sequence ID" value="PTM45479.1"/>
    <property type="molecule type" value="Genomic_DNA"/>
</dbReference>
<dbReference type="Pfam" id="PF20274">
    <property type="entry name" value="cREC_REC"/>
    <property type="match status" value="1"/>
</dbReference>
<evidence type="ECO:0000259" key="1">
    <source>
        <dbReference type="Pfam" id="PF20274"/>
    </source>
</evidence>
<proteinExistence type="predicted"/>
<organism evidence="2 3">
    <name type="scientific">Sphingomonas aerolata</name>
    <dbReference type="NCBI Taxonomy" id="185951"/>
    <lineage>
        <taxon>Bacteria</taxon>
        <taxon>Pseudomonadati</taxon>
        <taxon>Pseudomonadota</taxon>
        <taxon>Alphaproteobacteria</taxon>
        <taxon>Sphingomonadales</taxon>
        <taxon>Sphingomonadaceae</taxon>
        <taxon>Sphingomonas</taxon>
    </lineage>
</organism>
<dbReference type="InterPro" id="IPR046909">
    <property type="entry name" value="cREC_REC"/>
</dbReference>
<keyword evidence="3" id="KW-1185">Reference proteome</keyword>
<sequence length="134" mass="14747">MANALAINPKIFLDDERAPPPGNWLVARDATQFCALLRNHEPTIISFDHDLGCDEVGVEIPGGQHCMHLLIDAAIDRPKAFDHLKLVILHSANPVGRANMRGLLQSAQRHGILSSVRLVELPVTSHPLTTWRIA</sequence>
<reference evidence="2 3" key="1">
    <citation type="submission" date="2018-04" db="EMBL/GenBank/DDBJ databases">
        <title>Genomic Encyclopedia of Type Strains, Phase III (KMG-III): the genomes of soil and plant-associated and newly described type strains.</title>
        <authorList>
            <person name="Whitman W."/>
        </authorList>
    </citation>
    <scope>NUCLEOTIDE SEQUENCE [LARGE SCALE GENOMIC DNA]</scope>
    <source>
        <strain evidence="2 3">NW12</strain>
    </source>
</reference>
<comment type="caution">
    <text evidence="2">The sequence shown here is derived from an EMBL/GenBank/DDBJ whole genome shotgun (WGS) entry which is preliminary data.</text>
</comment>